<accession>A0A5C6P6I5</accession>
<evidence type="ECO:0000313" key="2">
    <source>
        <dbReference type="Proteomes" id="UP000324091"/>
    </source>
</evidence>
<gene>
    <name evidence="1" type="ORF">D4764_14G0005010</name>
</gene>
<comment type="caution">
    <text evidence="1">The sequence shown here is derived from an EMBL/GenBank/DDBJ whole genome shotgun (WGS) entry which is preliminary data.</text>
</comment>
<dbReference type="AlphaFoldDB" id="A0A5C6P6I5"/>
<dbReference type="EMBL" id="RHFK02000006">
    <property type="protein sequence ID" value="TWW74498.1"/>
    <property type="molecule type" value="Genomic_DNA"/>
</dbReference>
<reference evidence="1 2" key="1">
    <citation type="submission" date="2019-04" db="EMBL/GenBank/DDBJ databases">
        <title>Chromosome genome assembly for Takifugu flavidus.</title>
        <authorList>
            <person name="Xiao S."/>
        </authorList>
    </citation>
    <scope>NUCLEOTIDE SEQUENCE [LARGE SCALE GENOMIC DNA]</scope>
    <source>
        <strain evidence="1">HTHZ2018</strain>
        <tissue evidence="1">Muscle</tissue>
    </source>
</reference>
<dbReference type="Proteomes" id="UP000324091">
    <property type="component" value="Chromosome 14"/>
</dbReference>
<protein>
    <submittedName>
        <fullName evidence="1">Uncharacterized protein</fullName>
    </submittedName>
</protein>
<organism evidence="1 2">
    <name type="scientific">Takifugu flavidus</name>
    <name type="common">sansaifugu</name>
    <dbReference type="NCBI Taxonomy" id="433684"/>
    <lineage>
        <taxon>Eukaryota</taxon>
        <taxon>Metazoa</taxon>
        <taxon>Chordata</taxon>
        <taxon>Craniata</taxon>
        <taxon>Vertebrata</taxon>
        <taxon>Euteleostomi</taxon>
        <taxon>Actinopterygii</taxon>
        <taxon>Neopterygii</taxon>
        <taxon>Teleostei</taxon>
        <taxon>Neoteleostei</taxon>
        <taxon>Acanthomorphata</taxon>
        <taxon>Eupercaria</taxon>
        <taxon>Tetraodontiformes</taxon>
        <taxon>Tetradontoidea</taxon>
        <taxon>Tetraodontidae</taxon>
        <taxon>Takifugu</taxon>
    </lineage>
</organism>
<name>A0A5C6P6I5_9TELE</name>
<evidence type="ECO:0000313" key="1">
    <source>
        <dbReference type="EMBL" id="TWW74498.1"/>
    </source>
</evidence>
<sequence>MLSVEEVALAVGQKIGHSSVKSAARMNRVVVLFLEKVEQVNKLVETGITVGGQFVQVTPLTQPAARITLSNVPLFISDEFLVKELSRHGKVVSPIRKMLLGSPPAPRPVLAARHQWSGAKGGPAVLDGVVVESHAEEKQSKCMSETEVSGGSEMVVEMNGESGEAGGKETHSDRGIEADWEKEWEGQALLSHNTTLSGGVGLLFSRGFTPSFLEVEYVLRGRCLLLKAHLQNHSLVFINIYAPTIESVLDHDHAEPHPASQHCLRQLAYSHGLVDV</sequence>
<proteinExistence type="predicted"/>
<keyword evidence="2" id="KW-1185">Reference proteome</keyword>